<accession>A0A0H5Q490</accession>
<organism evidence="1">
    <name type="scientific">uncultured prokaryote</name>
    <dbReference type="NCBI Taxonomy" id="198431"/>
    <lineage>
        <taxon>unclassified sequences</taxon>
        <taxon>environmental samples</taxon>
    </lineage>
</organism>
<dbReference type="EMBL" id="LN853796">
    <property type="protein sequence ID" value="CRY96708.1"/>
    <property type="molecule type" value="Genomic_DNA"/>
</dbReference>
<dbReference type="AlphaFoldDB" id="A0A0H5Q490"/>
<reference evidence="1" key="2">
    <citation type="submission" date="2015-07" db="EMBL/GenBank/DDBJ databases">
        <title>Plasmids, circular viruses and viroids from rat gut.</title>
        <authorList>
            <person name="Jorgensen T.J."/>
            <person name="Hansen M.A."/>
            <person name="Xu Z."/>
            <person name="Tabak M.A."/>
            <person name="Sorensen S.J."/>
            <person name="Hansen L.H."/>
        </authorList>
    </citation>
    <scope>NUCLEOTIDE SEQUENCE</scope>
    <source>
        <strain evidence="1">RGFK1223</strain>
    </source>
</reference>
<reference evidence="1" key="1">
    <citation type="submission" date="2015-06" db="EMBL/GenBank/DDBJ databases">
        <authorList>
            <person name="Joergensen T."/>
        </authorList>
    </citation>
    <scope>NUCLEOTIDE SEQUENCE</scope>
    <source>
        <strain evidence="1">RGFK1223</strain>
    </source>
</reference>
<protein>
    <submittedName>
        <fullName evidence="1">Uncharacterized protein</fullName>
    </submittedName>
</protein>
<name>A0A0H5Q490_9ZZZZ</name>
<evidence type="ECO:0000313" key="1">
    <source>
        <dbReference type="EMBL" id="CRY96708.1"/>
    </source>
</evidence>
<proteinExistence type="predicted"/>
<sequence>MQILREQEKLEFFLKKNSKDVLQKTNCELDIGVHRLPKPIFQF</sequence>